<evidence type="ECO:0000256" key="2">
    <source>
        <dbReference type="ARBA" id="ARBA00004496"/>
    </source>
</evidence>
<dbReference type="HAMAP" id="MF_00215">
    <property type="entry name" value="Pantothen_kinase_1"/>
    <property type="match status" value="1"/>
</dbReference>
<dbReference type="PIRSF" id="PIRSF000545">
    <property type="entry name" value="Pantothenate_kin"/>
    <property type="match status" value="1"/>
</dbReference>
<dbReference type="EC" id="2.7.1.33" evidence="5 14"/>
<accession>A0A564TJJ7</accession>
<feature type="binding site" evidence="14">
    <location>
        <begin position="94"/>
        <end position="101"/>
    </location>
    <ligand>
        <name>ATP</name>
        <dbReference type="ChEBI" id="CHEBI:30616"/>
    </ligand>
</feature>
<proteinExistence type="inferred from homology"/>
<evidence type="ECO:0000259" key="16">
    <source>
        <dbReference type="Pfam" id="PF00485"/>
    </source>
</evidence>
<gene>
    <name evidence="14 17" type="primary">coaA</name>
    <name evidence="17" type="ORF">SSSS39_01831</name>
</gene>
<dbReference type="EMBL" id="CABHNJ010000030">
    <property type="protein sequence ID" value="VUX07071.1"/>
    <property type="molecule type" value="Genomic_DNA"/>
</dbReference>
<dbReference type="NCBIfam" id="TIGR00554">
    <property type="entry name" value="panK_bact"/>
    <property type="match status" value="1"/>
</dbReference>
<dbReference type="UniPathway" id="UPA00241">
    <property type="reaction ID" value="UER00352"/>
</dbReference>
<evidence type="ECO:0000256" key="9">
    <source>
        <dbReference type="ARBA" id="ARBA00022741"/>
    </source>
</evidence>
<evidence type="ECO:0000256" key="6">
    <source>
        <dbReference type="ARBA" id="ARBA00015080"/>
    </source>
</evidence>
<dbReference type="Pfam" id="PF00485">
    <property type="entry name" value="PRK"/>
    <property type="match status" value="1"/>
</dbReference>
<reference evidence="17 18" key="1">
    <citation type="submission" date="2019-07" db="EMBL/GenBank/DDBJ databases">
        <authorList>
            <person name="Hibberd C M."/>
            <person name="Gehrig L. J."/>
            <person name="Chang H.-W."/>
            <person name="Venkatesh S."/>
        </authorList>
    </citation>
    <scope>NUCLEOTIDE SEQUENCE [LARGE SCALE GENOMIC DNA]</scope>
    <source>
        <strain evidence="17">Streptococcus_salivarius_SS_Bg39</strain>
    </source>
</reference>
<evidence type="ECO:0000313" key="18">
    <source>
        <dbReference type="Proteomes" id="UP000380217"/>
    </source>
</evidence>
<comment type="subcellular location">
    <subcellularLocation>
        <location evidence="2 14 15">Cytoplasm</location>
    </subcellularLocation>
</comment>
<dbReference type="InterPro" id="IPR004566">
    <property type="entry name" value="PanK"/>
</dbReference>
<organism evidence="17 18">
    <name type="scientific">Streptococcus vestibularis</name>
    <dbReference type="NCBI Taxonomy" id="1343"/>
    <lineage>
        <taxon>Bacteria</taxon>
        <taxon>Bacillati</taxon>
        <taxon>Bacillota</taxon>
        <taxon>Bacilli</taxon>
        <taxon>Lactobacillales</taxon>
        <taxon>Streptococcaceae</taxon>
        <taxon>Streptococcus</taxon>
    </lineage>
</organism>
<sequence length="309" mass="36229">MELMLNEFINFETISRDDWQRFYQEDQVSLTSEELESIRSLNDKIDVQEVRDIYLPLINLIRIYQRAAEDLTFSKGIFLQKAQANRPFVIGISGSVAVGKSTTSRLLQLLLQRTFPKTKVDMVTTDGFLFPNQVLIDKGILNRKGFPESYDMPLLLNFLDTIKNSGDVNIPVYSHEIYDIVPGLTQEISQPNFLIVEGINVFQNPINQRLYMSDYFDFSIYIDADVKNIKTWYLERFQTLLELARKDENNYYHRFTKFTKEEALSLAQKTWKEINLVNLENYIEPTRNRAELILHKGDNHKIDLIHLKK</sequence>
<keyword evidence="12 14" id="KW-0173">Coenzyme A biosynthesis</keyword>
<dbReference type="GO" id="GO:0015937">
    <property type="term" value="P:coenzyme A biosynthetic process"/>
    <property type="evidence" value="ECO:0007669"/>
    <property type="project" value="UniProtKB-UniRule"/>
</dbReference>
<evidence type="ECO:0000256" key="15">
    <source>
        <dbReference type="RuleBase" id="RU003530"/>
    </source>
</evidence>
<dbReference type="GO" id="GO:0004594">
    <property type="term" value="F:pantothenate kinase activity"/>
    <property type="evidence" value="ECO:0007669"/>
    <property type="project" value="UniProtKB-UniRule"/>
</dbReference>
<evidence type="ECO:0000256" key="7">
    <source>
        <dbReference type="ARBA" id="ARBA00022490"/>
    </source>
</evidence>
<dbReference type="AlphaFoldDB" id="A0A564TJJ7"/>
<evidence type="ECO:0000256" key="14">
    <source>
        <dbReference type="HAMAP-Rule" id="MF_00215"/>
    </source>
</evidence>
<evidence type="ECO:0000256" key="11">
    <source>
        <dbReference type="ARBA" id="ARBA00022840"/>
    </source>
</evidence>
<comment type="catalytic activity">
    <reaction evidence="1 14 15">
        <text>(R)-pantothenate + ATP = (R)-4'-phosphopantothenate + ADP + H(+)</text>
        <dbReference type="Rhea" id="RHEA:16373"/>
        <dbReference type="ChEBI" id="CHEBI:10986"/>
        <dbReference type="ChEBI" id="CHEBI:15378"/>
        <dbReference type="ChEBI" id="CHEBI:29032"/>
        <dbReference type="ChEBI" id="CHEBI:30616"/>
        <dbReference type="ChEBI" id="CHEBI:456216"/>
        <dbReference type="EC" id="2.7.1.33"/>
    </reaction>
</comment>
<evidence type="ECO:0000256" key="13">
    <source>
        <dbReference type="ARBA" id="ARBA00032866"/>
    </source>
</evidence>
<keyword evidence="9 14" id="KW-0547">Nucleotide-binding</keyword>
<evidence type="ECO:0000256" key="5">
    <source>
        <dbReference type="ARBA" id="ARBA00012102"/>
    </source>
</evidence>
<comment type="pathway">
    <text evidence="3 14 15">Cofactor biosynthesis; coenzyme A biosynthesis; CoA from (R)-pantothenate: step 1/5.</text>
</comment>
<evidence type="ECO:0000256" key="3">
    <source>
        <dbReference type="ARBA" id="ARBA00005225"/>
    </source>
</evidence>
<evidence type="ECO:0000256" key="1">
    <source>
        <dbReference type="ARBA" id="ARBA00001206"/>
    </source>
</evidence>
<dbReference type="Gene3D" id="3.40.50.300">
    <property type="entry name" value="P-loop containing nucleotide triphosphate hydrolases"/>
    <property type="match status" value="1"/>
</dbReference>
<dbReference type="SUPFAM" id="SSF52540">
    <property type="entry name" value="P-loop containing nucleoside triphosphate hydrolases"/>
    <property type="match status" value="1"/>
</dbReference>
<dbReference type="PANTHER" id="PTHR10285">
    <property type="entry name" value="URIDINE KINASE"/>
    <property type="match status" value="1"/>
</dbReference>
<comment type="similarity">
    <text evidence="4 14 15">Belongs to the prokaryotic pantothenate kinase family.</text>
</comment>
<dbReference type="Proteomes" id="UP000380217">
    <property type="component" value="Unassembled WGS sequence"/>
</dbReference>
<keyword evidence="8 14" id="KW-0808">Transferase</keyword>
<evidence type="ECO:0000313" key="17">
    <source>
        <dbReference type="EMBL" id="VUX07071.1"/>
    </source>
</evidence>
<feature type="domain" description="Phosphoribulokinase/uridine kinase" evidence="16">
    <location>
        <begin position="89"/>
        <end position="227"/>
    </location>
</feature>
<keyword evidence="7 14" id="KW-0963">Cytoplasm</keyword>
<evidence type="ECO:0000256" key="10">
    <source>
        <dbReference type="ARBA" id="ARBA00022777"/>
    </source>
</evidence>
<dbReference type="InterPro" id="IPR006083">
    <property type="entry name" value="PRK/URK"/>
</dbReference>
<evidence type="ECO:0000256" key="12">
    <source>
        <dbReference type="ARBA" id="ARBA00022993"/>
    </source>
</evidence>
<evidence type="ECO:0000256" key="4">
    <source>
        <dbReference type="ARBA" id="ARBA00006087"/>
    </source>
</evidence>
<dbReference type="GO" id="GO:0005737">
    <property type="term" value="C:cytoplasm"/>
    <property type="evidence" value="ECO:0007669"/>
    <property type="project" value="UniProtKB-SubCell"/>
</dbReference>
<evidence type="ECO:0000256" key="8">
    <source>
        <dbReference type="ARBA" id="ARBA00022679"/>
    </source>
</evidence>
<dbReference type="InterPro" id="IPR027417">
    <property type="entry name" value="P-loop_NTPase"/>
</dbReference>
<dbReference type="GO" id="GO:0005524">
    <property type="term" value="F:ATP binding"/>
    <property type="evidence" value="ECO:0007669"/>
    <property type="project" value="UniProtKB-UniRule"/>
</dbReference>
<dbReference type="CDD" id="cd02025">
    <property type="entry name" value="PanK"/>
    <property type="match status" value="1"/>
</dbReference>
<protein>
    <recommendedName>
        <fullName evidence="6 14">Pantothenate kinase</fullName>
        <ecNumber evidence="5 14">2.7.1.33</ecNumber>
    </recommendedName>
    <alternativeName>
        <fullName evidence="13 14">Pantothenic acid kinase</fullName>
    </alternativeName>
</protein>
<name>A0A564TJJ7_STRVE</name>
<keyword evidence="11 14" id="KW-0067">ATP-binding</keyword>
<keyword evidence="10 14" id="KW-0418">Kinase</keyword>